<dbReference type="InterPro" id="IPR012094">
    <property type="entry name" value="tRNA_Ile_lys_synt"/>
</dbReference>
<dbReference type="OrthoDB" id="434144at2759"/>
<dbReference type="GO" id="GO:0005524">
    <property type="term" value="F:ATP binding"/>
    <property type="evidence" value="ECO:0007669"/>
    <property type="project" value="UniProtKB-KW"/>
</dbReference>
<keyword evidence="3" id="KW-0547">Nucleotide-binding</keyword>
<protein>
    <recommendedName>
        <fullName evidence="5">tRNA(Ile)-lysidine/2-thiocytidine synthase N-terminal domain-containing protein</fullName>
    </recommendedName>
</protein>
<feature type="domain" description="tRNA(Ile)-lysidine/2-thiocytidine synthase N-terminal" evidence="5">
    <location>
        <begin position="58"/>
        <end position="112"/>
    </location>
</feature>
<dbReference type="PANTHER" id="PTHR43033">
    <property type="entry name" value="TRNA(ILE)-LYSIDINE SYNTHASE-RELATED"/>
    <property type="match status" value="1"/>
</dbReference>
<organism evidence="6 7">
    <name type="scientific">Lophiostoma macrostomum CBS 122681</name>
    <dbReference type="NCBI Taxonomy" id="1314788"/>
    <lineage>
        <taxon>Eukaryota</taxon>
        <taxon>Fungi</taxon>
        <taxon>Dikarya</taxon>
        <taxon>Ascomycota</taxon>
        <taxon>Pezizomycotina</taxon>
        <taxon>Dothideomycetes</taxon>
        <taxon>Pleosporomycetidae</taxon>
        <taxon>Pleosporales</taxon>
        <taxon>Lophiostomataceae</taxon>
        <taxon>Lophiostoma</taxon>
    </lineage>
</organism>
<dbReference type="InterPro" id="IPR011063">
    <property type="entry name" value="TilS/TtcA_N"/>
</dbReference>
<evidence type="ECO:0000259" key="5">
    <source>
        <dbReference type="Pfam" id="PF01171"/>
    </source>
</evidence>
<dbReference type="GO" id="GO:0008033">
    <property type="term" value="P:tRNA processing"/>
    <property type="evidence" value="ECO:0007669"/>
    <property type="project" value="UniProtKB-KW"/>
</dbReference>
<dbReference type="Pfam" id="PF01171">
    <property type="entry name" value="ATP_bind_3"/>
    <property type="match status" value="1"/>
</dbReference>
<dbReference type="PANTHER" id="PTHR43033:SF1">
    <property type="entry name" value="TRNA(ILE)-LYSIDINE SYNTHASE-RELATED"/>
    <property type="match status" value="1"/>
</dbReference>
<keyword evidence="1" id="KW-0436">Ligase</keyword>
<name>A0A6A6T9B5_9PLEO</name>
<gene>
    <name evidence="6" type="ORF">K491DRAFT_691925</name>
</gene>
<evidence type="ECO:0000256" key="1">
    <source>
        <dbReference type="ARBA" id="ARBA00022598"/>
    </source>
</evidence>
<dbReference type="GO" id="GO:0016879">
    <property type="term" value="F:ligase activity, forming carbon-nitrogen bonds"/>
    <property type="evidence" value="ECO:0007669"/>
    <property type="project" value="InterPro"/>
</dbReference>
<evidence type="ECO:0000256" key="4">
    <source>
        <dbReference type="ARBA" id="ARBA00022840"/>
    </source>
</evidence>
<evidence type="ECO:0000313" key="6">
    <source>
        <dbReference type="EMBL" id="KAF2656529.1"/>
    </source>
</evidence>
<reference evidence="6" key="1">
    <citation type="journal article" date="2020" name="Stud. Mycol.">
        <title>101 Dothideomycetes genomes: a test case for predicting lifestyles and emergence of pathogens.</title>
        <authorList>
            <person name="Haridas S."/>
            <person name="Albert R."/>
            <person name="Binder M."/>
            <person name="Bloem J."/>
            <person name="Labutti K."/>
            <person name="Salamov A."/>
            <person name="Andreopoulos B."/>
            <person name="Baker S."/>
            <person name="Barry K."/>
            <person name="Bills G."/>
            <person name="Bluhm B."/>
            <person name="Cannon C."/>
            <person name="Castanera R."/>
            <person name="Culley D."/>
            <person name="Daum C."/>
            <person name="Ezra D."/>
            <person name="Gonzalez J."/>
            <person name="Henrissat B."/>
            <person name="Kuo A."/>
            <person name="Liang C."/>
            <person name="Lipzen A."/>
            <person name="Lutzoni F."/>
            <person name="Magnuson J."/>
            <person name="Mondo S."/>
            <person name="Nolan M."/>
            <person name="Ohm R."/>
            <person name="Pangilinan J."/>
            <person name="Park H.-J."/>
            <person name="Ramirez L."/>
            <person name="Alfaro M."/>
            <person name="Sun H."/>
            <person name="Tritt A."/>
            <person name="Yoshinaga Y."/>
            <person name="Zwiers L.-H."/>
            <person name="Turgeon B."/>
            <person name="Goodwin S."/>
            <person name="Spatafora J."/>
            <person name="Crous P."/>
            <person name="Grigoriev I."/>
        </authorList>
    </citation>
    <scope>NUCLEOTIDE SEQUENCE</scope>
    <source>
        <strain evidence="6">CBS 122681</strain>
    </source>
</reference>
<dbReference type="AlphaFoldDB" id="A0A6A6T9B5"/>
<accession>A0A6A6T9B5</accession>
<evidence type="ECO:0000313" key="7">
    <source>
        <dbReference type="Proteomes" id="UP000799324"/>
    </source>
</evidence>
<evidence type="ECO:0000256" key="3">
    <source>
        <dbReference type="ARBA" id="ARBA00022741"/>
    </source>
</evidence>
<keyword evidence="7" id="KW-1185">Reference proteome</keyword>
<dbReference type="SUPFAM" id="SSF52402">
    <property type="entry name" value="Adenine nucleotide alpha hydrolases-like"/>
    <property type="match status" value="1"/>
</dbReference>
<proteinExistence type="predicted"/>
<dbReference type="EMBL" id="MU004335">
    <property type="protein sequence ID" value="KAF2656529.1"/>
    <property type="molecule type" value="Genomic_DNA"/>
</dbReference>
<dbReference type="Gene3D" id="3.40.50.620">
    <property type="entry name" value="HUPs"/>
    <property type="match status" value="1"/>
</dbReference>
<evidence type="ECO:0000256" key="2">
    <source>
        <dbReference type="ARBA" id="ARBA00022694"/>
    </source>
</evidence>
<sequence length="140" mass="15475">MWGSNGLRLRSGFSASVRYAYPGRWYSSSTQTVSEKEFEEALGRIPSWQPPSTAPLRIGLAISGGVDSMALAALCSRHWDKHPGPVMAHGIIIDHKMRAESGQEAQWVASQLKQKCEVLLGRKFGGADTIQSAWSLRLYR</sequence>
<dbReference type="Proteomes" id="UP000799324">
    <property type="component" value="Unassembled WGS sequence"/>
</dbReference>
<dbReference type="InterPro" id="IPR014729">
    <property type="entry name" value="Rossmann-like_a/b/a_fold"/>
</dbReference>
<keyword evidence="4" id="KW-0067">ATP-binding</keyword>
<keyword evidence="2" id="KW-0819">tRNA processing</keyword>